<protein>
    <submittedName>
        <fullName evidence="2">Diadenosine tetraphosphate (Ap4A) hydrolase</fullName>
    </submittedName>
</protein>
<dbReference type="RefSeq" id="WP_067307025.1">
    <property type="nucleotide sequence ID" value="NZ_LRMV01000047.1"/>
</dbReference>
<dbReference type="Gene3D" id="3.30.428.10">
    <property type="entry name" value="HIT-like"/>
    <property type="match status" value="1"/>
</dbReference>
<dbReference type="AlphaFoldDB" id="A0A109IL41"/>
<dbReference type="PANTHER" id="PTHR42997">
    <property type="entry name" value="HIT FAMILY HYDROLASE"/>
    <property type="match status" value="1"/>
</dbReference>
<organism evidence="2 3">
    <name type="scientific">Micromonospora rifamycinica</name>
    <dbReference type="NCBI Taxonomy" id="291594"/>
    <lineage>
        <taxon>Bacteria</taxon>
        <taxon>Bacillati</taxon>
        <taxon>Actinomycetota</taxon>
        <taxon>Actinomycetes</taxon>
        <taxon>Micromonosporales</taxon>
        <taxon>Micromonosporaceae</taxon>
        <taxon>Micromonospora</taxon>
    </lineage>
</organism>
<dbReference type="CDD" id="cd01275">
    <property type="entry name" value="FHIT"/>
    <property type="match status" value="1"/>
</dbReference>
<sequence>MTGAERHLDGDTDHGPADEGLADGLDRLWTPHRLTYISGEDRPDGGYEKPAGCPFCLAPGLPADRSLVVARGRHVFAVLNLYPYNPGHLLVCPYRHVADYTDLDPAETVELATFTQTAMRVVRQVSSAHGFNLGMNQGGVAGAGIAAHLHQHVVPRWGGDVNFMPVIGRTKVLPQLLVDTRELLARVWPS</sequence>
<accession>A0A109IL41</accession>
<dbReference type="Pfam" id="PF01230">
    <property type="entry name" value="HIT"/>
    <property type="match status" value="1"/>
</dbReference>
<name>A0A109IL41_9ACTN</name>
<evidence type="ECO:0000313" key="2">
    <source>
        <dbReference type="EMBL" id="SCG81379.1"/>
    </source>
</evidence>
<keyword evidence="2" id="KW-0378">Hydrolase</keyword>
<feature type="compositionally biased region" description="Basic and acidic residues" evidence="1">
    <location>
        <begin position="1"/>
        <end position="17"/>
    </location>
</feature>
<feature type="region of interest" description="Disordered" evidence="1">
    <location>
        <begin position="1"/>
        <end position="24"/>
    </location>
</feature>
<reference evidence="3" key="1">
    <citation type="submission" date="2016-06" db="EMBL/GenBank/DDBJ databases">
        <authorList>
            <person name="Varghese N."/>
            <person name="Submissions Spin"/>
        </authorList>
    </citation>
    <scope>NUCLEOTIDE SEQUENCE [LARGE SCALE GENOMIC DNA]</scope>
    <source>
        <strain evidence="3">DSM 44983</strain>
    </source>
</reference>
<dbReference type="GO" id="GO:0016787">
    <property type="term" value="F:hydrolase activity"/>
    <property type="evidence" value="ECO:0007669"/>
    <property type="project" value="UniProtKB-KW"/>
</dbReference>
<dbReference type="InterPro" id="IPR052908">
    <property type="entry name" value="AP-4-A_phosphorylase"/>
</dbReference>
<dbReference type="EMBL" id="LT607752">
    <property type="protein sequence ID" value="SCG81379.1"/>
    <property type="molecule type" value="Genomic_DNA"/>
</dbReference>
<dbReference type="Proteomes" id="UP000198226">
    <property type="component" value="Chromosome I"/>
</dbReference>
<dbReference type="InterPro" id="IPR036265">
    <property type="entry name" value="HIT-like_sf"/>
</dbReference>
<dbReference type="SUPFAM" id="SSF54197">
    <property type="entry name" value="HIT-like"/>
    <property type="match status" value="1"/>
</dbReference>
<dbReference type="PANTHER" id="PTHR42997:SF1">
    <property type="entry name" value="AP-4-A PHOSPHORYLASE"/>
    <property type="match status" value="1"/>
</dbReference>
<evidence type="ECO:0000313" key="3">
    <source>
        <dbReference type="Proteomes" id="UP000198226"/>
    </source>
</evidence>
<keyword evidence="3" id="KW-1185">Reference proteome</keyword>
<dbReference type="InterPro" id="IPR039383">
    <property type="entry name" value="FHIT"/>
</dbReference>
<gene>
    <name evidence="2" type="ORF">GA0070623_5757</name>
</gene>
<proteinExistence type="predicted"/>
<evidence type="ECO:0000256" key="1">
    <source>
        <dbReference type="SAM" id="MobiDB-lite"/>
    </source>
</evidence>
<dbReference type="InterPro" id="IPR011146">
    <property type="entry name" value="HIT-like"/>
</dbReference>
<dbReference type="PROSITE" id="PS51084">
    <property type="entry name" value="HIT_2"/>
    <property type="match status" value="1"/>
</dbReference>